<sequence>MWHRSQKPKEKDSEGEKSGNNDNTLDAPDVYFGNLSGDDNIGPVSVDDQHRPTGQGHRHDTDKGGVAAGANADEQKHIDHAHEGNKRHVAVPVANSVEHNSPNGVYVHSYWIYNPIVIFTGGNCSTWSGHNPIGTANSACGSSTTISSSNDTSGSAYTTNASACVSAAPVLPSAHSSHNAGSSCSSG</sequence>
<keyword evidence="3" id="KW-1185">Reference proteome</keyword>
<dbReference type="EMBL" id="RBNI01001179">
    <property type="protein sequence ID" value="RUP50791.1"/>
    <property type="molecule type" value="Genomic_DNA"/>
</dbReference>
<name>A0A433DIX2_9FUNG</name>
<feature type="region of interest" description="Disordered" evidence="1">
    <location>
        <begin position="1"/>
        <end position="67"/>
    </location>
</feature>
<proteinExistence type="predicted"/>
<evidence type="ECO:0000313" key="3">
    <source>
        <dbReference type="Proteomes" id="UP000268093"/>
    </source>
</evidence>
<gene>
    <name evidence="2" type="ORF">BC936DRAFT_137665</name>
</gene>
<accession>A0A433DIX2</accession>
<evidence type="ECO:0000256" key="1">
    <source>
        <dbReference type="SAM" id="MobiDB-lite"/>
    </source>
</evidence>
<dbReference type="Proteomes" id="UP000268093">
    <property type="component" value="Unassembled WGS sequence"/>
</dbReference>
<organism evidence="2 3">
    <name type="scientific">Jimgerdemannia flammicorona</name>
    <dbReference type="NCBI Taxonomy" id="994334"/>
    <lineage>
        <taxon>Eukaryota</taxon>
        <taxon>Fungi</taxon>
        <taxon>Fungi incertae sedis</taxon>
        <taxon>Mucoromycota</taxon>
        <taxon>Mucoromycotina</taxon>
        <taxon>Endogonomycetes</taxon>
        <taxon>Endogonales</taxon>
        <taxon>Endogonaceae</taxon>
        <taxon>Jimgerdemannia</taxon>
    </lineage>
</organism>
<dbReference type="AlphaFoldDB" id="A0A433DIX2"/>
<feature type="compositionally biased region" description="Basic and acidic residues" evidence="1">
    <location>
        <begin position="7"/>
        <end position="19"/>
    </location>
</feature>
<protein>
    <submittedName>
        <fullName evidence="2">Uncharacterized protein</fullName>
    </submittedName>
</protein>
<evidence type="ECO:0000313" key="2">
    <source>
        <dbReference type="EMBL" id="RUP50791.1"/>
    </source>
</evidence>
<comment type="caution">
    <text evidence="2">The sequence shown here is derived from an EMBL/GenBank/DDBJ whole genome shotgun (WGS) entry which is preliminary data.</text>
</comment>
<feature type="compositionally biased region" description="Basic and acidic residues" evidence="1">
    <location>
        <begin position="47"/>
        <end position="63"/>
    </location>
</feature>
<dbReference type="OrthoDB" id="2434704at2759"/>
<reference evidence="2 3" key="1">
    <citation type="journal article" date="2018" name="New Phytol.">
        <title>Phylogenomics of Endogonaceae and evolution of mycorrhizas within Mucoromycota.</title>
        <authorList>
            <person name="Chang Y."/>
            <person name="Desiro A."/>
            <person name="Na H."/>
            <person name="Sandor L."/>
            <person name="Lipzen A."/>
            <person name="Clum A."/>
            <person name="Barry K."/>
            <person name="Grigoriev I.V."/>
            <person name="Martin F.M."/>
            <person name="Stajich J.E."/>
            <person name="Smith M.E."/>
            <person name="Bonito G."/>
            <person name="Spatafora J.W."/>
        </authorList>
    </citation>
    <scope>NUCLEOTIDE SEQUENCE [LARGE SCALE GENOMIC DNA]</scope>
    <source>
        <strain evidence="2 3">GMNB39</strain>
    </source>
</reference>